<gene>
    <name evidence="3" type="ORF">F0Q34_06640</name>
</gene>
<dbReference type="Proteomes" id="UP000322110">
    <property type="component" value="Unassembled WGS sequence"/>
</dbReference>
<dbReference type="Pfam" id="PF03401">
    <property type="entry name" value="TctC"/>
    <property type="match status" value="1"/>
</dbReference>
<dbReference type="InterPro" id="IPR005064">
    <property type="entry name" value="BUG"/>
</dbReference>
<keyword evidence="4" id="KW-1185">Reference proteome</keyword>
<sequence>MNRISRRAALGLLAAPALLAPPRAARAASPPASPAWAPSHPVRIIVPFPAGGGLDLIGRVLAEAWSPVLGQPVVVENKAGAAGALGIEQVFRAAPDGHTLGITSAGNVTIGPLLRKTPYDPMALTHVSRMTTSPLLLVARKDLPAADLDAFLAWARAKPREVRFGSGGIGSSTHLAQALLNIRLGTDMLHIPYRGTAPLLTDLAAGIVDVGFSDAAVWPMIDQGTLRLLAVSTAEPWARSPGTPVLDGKAGEFRVNNWYGLVAPPGLPPAILARLEAEAAKALALPRVRDAYAASGFTAAALPEREFAPYLAGEIALWKGVVTAARIEVES</sequence>
<feature type="signal peptide" evidence="2">
    <location>
        <begin position="1"/>
        <end position="27"/>
    </location>
</feature>
<dbReference type="PANTHER" id="PTHR42928">
    <property type="entry name" value="TRICARBOXYLATE-BINDING PROTEIN"/>
    <property type="match status" value="1"/>
</dbReference>
<dbReference type="InterPro" id="IPR006311">
    <property type="entry name" value="TAT_signal"/>
</dbReference>
<dbReference type="SUPFAM" id="SSF53850">
    <property type="entry name" value="Periplasmic binding protein-like II"/>
    <property type="match status" value="1"/>
</dbReference>
<evidence type="ECO:0000256" key="1">
    <source>
        <dbReference type="ARBA" id="ARBA00006987"/>
    </source>
</evidence>
<evidence type="ECO:0000313" key="3">
    <source>
        <dbReference type="EMBL" id="KAA2213740.1"/>
    </source>
</evidence>
<dbReference type="InterPro" id="IPR042100">
    <property type="entry name" value="Bug_dom1"/>
</dbReference>
<dbReference type="PROSITE" id="PS51318">
    <property type="entry name" value="TAT"/>
    <property type="match status" value="1"/>
</dbReference>
<dbReference type="CDD" id="cd07012">
    <property type="entry name" value="PBP2_Bug_TTT"/>
    <property type="match status" value="1"/>
</dbReference>
<dbReference type="RefSeq" id="WP_149811397.1">
    <property type="nucleotide sequence ID" value="NZ_VUKA01000002.1"/>
</dbReference>
<accession>A0A5B2TIW8</accession>
<organism evidence="3 4">
    <name type="scientific">Teichococcus oryzae</name>
    <dbReference type="NCBI Taxonomy" id="1608942"/>
    <lineage>
        <taxon>Bacteria</taxon>
        <taxon>Pseudomonadati</taxon>
        <taxon>Pseudomonadota</taxon>
        <taxon>Alphaproteobacteria</taxon>
        <taxon>Acetobacterales</taxon>
        <taxon>Roseomonadaceae</taxon>
        <taxon>Roseomonas</taxon>
    </lineage>
</organism>
<name>A0A5B2TIW8_9PROT</name>
<dbReference type="EMBL" id="VUKA01000002">
    <property type="protein sequence ID" value="KAA2213740.1"/>
    <property type="molecule type" value="Genomic_DNA"/>
</dbReference>
<dbReference type="AlphaFoldDB" id="A0A5B2TIW8"/>
<comment type="caution">
    <text evidence="3">The sequence shown here is derived from an EMBL/GenBank/DDBJ whole genome shotgun (WGS) entry which is preliminary data.</text>
</comment>
<comment type="similarity">
    <text evidence="1">Belongs to the UPF0065 (bug) family.</text>
</comment>
<reference evidence="3 4" key="1">
    <citation type="journal article" date="2015" name="Int. J. Syst. Evol. Microbiol.">
        <title>Roseomonas oryzae sp. nov., isolated from paddy rhizosphere soil.</title>
        <authorList>
            <person name="Ramaprasad E.V."/>
            <person name="Sasikala Ch."/>
            <person name="Ramana Ch.V."/>
        </authorList>
    </citation>
    <scope>NUCLEOTIDE SEQUENCE [LARGE SCALE GENOMIC DNA]</scope>
    <source>
        <strain evidence="3 4">KCTC 42542</strain>
    </source>
</reference>
<dbReference type="PANTHER" id="PTHR42928:SF5">
    <property type="entry name" value="BLR1237 PROTEIN"/>
    <property type="match status" value="1"/>
</dbReference>
<evidence type="ECO:0000313" key="4">
    <source>
        <dbReference type="Proteomes" id="UP000322110"/>
    </source>
</evidence>
<dbReference type="PIRSF" id="PIRSF017082">
    <property type="entry name" value="YflP"/>
    <property type="match status" value="1"/>
</dbReference>
<proteinExistence type="inferred from homology"/>
<evidence type="ECO:0000256" key="2">
    <source>
        <dbReference type="SAM" id="SignalP"/>
    </source>
</evidence>
<protein>
    <submittedName>
        <fullName evidence="3">Tripartite tricarboxylate transporter substrate binding protein</fullName>
    </submittedName>
</protein>
<dbReference type="Gene3D" id="3.40.190.150">
    <property type="entry name" value="Bordetella uptake gene, domain 1"/>
    <property type="match status" value="1"/>
</dbReference>
<keyword evidence="2" id="KW-0732">Signal</keyword>
<dbReference type="Gene3D" id="3.40.190.10">
    <property type="entry name" value="Periplasmic binding protein-like II"/>
    <property type="match status" value="1"/>
</dbReference>
<feature type="chain" id="PRO_5022941949" evidence="2">
    <location>
        <begin position="28"/>
        <end position="331"/>
    </location>
</feature>
<dbReference type="OrthoDB" id="7257103at2"/>